<protein>
    <recommendedName>
        <fullName evidence="3">DUF4352 domain-containing protein</fullName>
    </recommendedName>
</protein>
<evidence type="ECO:0000256" key="2">
    <source>
        <dbReference type="SAM" id="MobiDB-lite"/>
    </source>
</evidence>
<evidence type="ECO:0000313" key="5">
    <source>
        <dbReference type="Proteomes" id="UP000007882"/>
    </source>
</evidence>
<evidence type="ECO:0000313" key="4">
    <source>
        <dbReference type="EMBL" id="BAL91248.1"/>
    </source>
</evidence>
<evidence type="ECO:0000259" key="3">
    <source>
        <dbReference type="Pfam" id="PF11611"/>
    </source>
</evidence>
<dbReference type="Pfam" id="PF11611">
    <property type="entry name" value="DUF4352"/>
    <property type="match status" value="1"/>
</dbReference>
<feature type="domain" description="DUF4352" evidence="3">
    <location>
        <begin position="75"/>
        <end position="198"/>
    </location>
</feature>
<dbReference type="RefSeq" id="WP_014446135.1">
    <property type="nucleotide sequence ID" value="NC_017093.1"/>
</dbReference>
<dbReference type="AlphaFoldDB" id="I0HE11"/>
<gene>
    <name evidence="4" type="ordered locus">AMIS_60280</name>
</gene>
<dbReference type="eggNOG" id="COG0515">
    <property type="taxonomic scope" value="Bacteria"/>
</dbReference>
<feature type="region of interest" description="Disordered" evidence="2">
    <location>
        <begin position="38"/>
        <end position="74"/>
    </location>
</feature>
<sequence length="204" mass="21070">MSNPQQAARATSPAGKARTWPWIAGSAVALVLLGCGSASSSDDAAGTSGDAAAVTEEKTESAKTGDKKEEKKAAGIGDAVRDGKFEFTVSKMKCGVENVGSDLLGQKAQGEYCLIDIKVKNIGKEAQTFTDSAQKAFDAKEVEYSVDSSAAIYANGESQLLLSEINPGNSAKGKLVFDVPAGTKLTSLELHDSVFSGGVTVTLK</sequence>
<dbReference type="KEGG" id="ams:AMIS_60280"/>
<keyword evidence="1" id="KW-0732">Signal</keyword>
<organism evidence="4 5">
    <name type="scientific">Actinoplanes missouriensis (strain ATCC 14538 / DSM 43046 / CBS 188.64 / JCM 3121 / NBRC 102363 / NCIMB 12654 / NRRL B-3342 / UNCC 431)</name>
    <dbReference type="NCBI Taxonomy" id="512565"/>
    <lineage>
        <taxon>Bacteria</taxon>
        <taxon>Bacillati</taxon>
        <taxon>Actinomycetota</taxon>
        <taxon>Actinomycetes</taxon>
        <taxon>Micromonosporales</taxon>
        <taxon>Micromonosporaceae</taxon>
        <taxon>Actinoplanes</taxon>
    </lineage>
</organism>
<dbReference type="EMBL" id="AP012319">
    <property type="protein sequence ID" value="BAL91248.1"/>
    <property type="molecule type" value="Genomic_DNA"/>
</dbReference>
<dbReference type="InterPro" id="IPR029050">
    <property type="entry name" value="Immunoprotect_excell_Ig-like"/>
</dbReference>
<name>I0HE11_ACTM4</name>
<dbReference type="HOGENOM" id="CLU_072584_1_0_11"/>
<dbReference type="OrthoDB" id="3430849at2"/>
<feature type="compositionally biased region" description="Basic and acidic residues" evidence="2">
    <location>
        <begin position="55"/>
        <end position="74"/>
    </location>
</feature>
<proteinExistence type="predicted"/>
<evidence type="ECO:0000256" key="1">
    <source>
        <dbReference type="ARBA" id="ARBA00022729"/>
    </source>
</evidence>
<dbReference type="STRING" id="512565.AMIS_60280"/>
<dbReference type="PATRIC" id="fig|512565.3.peg.6023"/>
<reference evidence="4 5" key="1">
    <citation type="submission" date="2012-02" db="EMBL/GenBank/DDBJ databases">
        <title>Complete genome sequence of Actinoplanes missouriensis 431 (= NBRC 102363).</title>
        <authorList>
            <person name="Ohnishi Y."/>
            <person name="Ishikawa J."/>
            <person name="Sekine M."/>
            <person name="Hosoyama A."/>
            <person name="Harada T."/>
            <person name="Narita H."/>
            <person name="Hata T."/>
            <person name="Konno Y."/>
            <person name="Tutikane K."/>
            <person name="Fujita N."/>
            <person name="Horinouchi S."/>
            <person name="Hayakawa M."/>
        </authorList>
    </citation>
    <scope>NUCLEOTIDE SEQUENCE [LARGE SCALE GENOMIC DNA]</scope>
    <source>
        <strain evidence="5">ATCC 14538 / DSM 43046 / CBS 188.64 / JCM 3121 / NBRC 102363 / NCIMB 12654 / NRRL B-3342 / UNCC 431</strain>
    </source>
</reference>
<keyword evidence="5" id="KW-1185">Reference proteome</keyword>
<dbReference type="Gene3D" id="2.60.40.1240">
    <property type="match status" value="1"/>
</dbReference>
<dbReference type="Proteomes" id="UP000007882">
    <property type="component" value="Chromosome"/>
</dbReference>
<dbReference type="InterPro" id="IPR029051">
    <property type="entry name" value="DUF4352"/>
</dbReference>
<feature type="compositionally biased region" description="Low complexity" evidence="2">
    <location>
        <begin position="38"/>
        <end position="53"/>
    </location>
</feature>
<accession>I0HE11</accession>